<evidence type="ECO:0000313" key="3">
    <source>
        <dbReference type="Proteomes" id="UP000000493"/>
    </source>
</evidence>
<proteinExistence type="predicted"/>
<dbReference type="Proteomes" id="UP000000493">
    <property type="component" value="Chromosome"/>
</dbReference>
<keyword evidence="3" id="KW-1185">Reference proteome</keyword>
<reference evidence="2 3" key="2">
    <citation type="journal article" date="2012" name="Stand. Genomic Sci.">
        <title>Complete genome sequence of the aquatic bacterium Runella slithyformis type strain (LSU 4(T)).</title>
        <authorList>
            <person name="Copeland A."/>
            <person name="Zhang X."/>
            <person name="Misra M."/>
            <person name="Lapidus A."/>
            <person name="Nolan M."/>
            <person name="Lucas S."/>
            <person name="Deshpande S."/>
            <person name="Cheng J.F."/>
            <person name="Tapia R."/>
            <person name="Goodwin L.A."/>
            <person name="Pitluck S."/>
            <person name="Liolios K."/>
            <person name="Pagani I."/>
            <person name="Ivanova N."/>
            <person name="Mikhailova N."/>
            <person name="Pati A."/>
            <person name="Chen A."/>
            <person name="Palaniappan K."/>
            <person name="Land M."/>
            <person name="Hauser L."/>
            <person name="Pan C."/>
            <person name="Jeffries C.D."/>
            <person name="Detter J.C."/>
            <person name="Brambilla E.M."/>
            <person name="Rohde M."/>
            <person name="Djao O.D."/>
            <person name="Goker M."/>
            <person name="Sikorski J."/>
            <person name="Tindall B.J."/>
            <person name="Woyke T."/>
            <person name="Bristow J."/>
            <person name="Eisen J.A."/>
            <person name="Markowitz V."/>
            <person name="Hugenholtz P."/>
            <person name="Kyrpides N.C."/>
            <person name="Klenk H.P."/>
            <person name="Mavromatis K."/>
        </authorList>
    </citation>
    <scope>NUCLEOTIDE SEQUENCE [LARGE SCALE GENOMIC DNA]</scope>
    <source>
        <strain evidence="3">ATCC 29530 / DSM 19594 / LMG 11500 / NCIMB 11436 / LSU 4</strain>
    </source>
</reference>
<sequence>MKTGDFTGSYEVSATSKANLLQNKDDATGYNGYMSEATRRHVKGILENWLTSIELNALLSYPVAVNAQGVYPTFVTLTLPCKQMHDDRDLKENCFHPFMNEMIRKYGVKNFLWVSETQKNGNIHFHAIFDRKVDAYVLRHCWNRHIDKFPYCYVQDYASTQRFIYRKGFFVRKDMYEMGVAAALKRAKAEGRKMTKAEAGRNEEKRQRNAYELGEASKWKNPNSTDIHALKSIKKLTAYVSKYFTKKPEIKAPVLAENQRLVENNGKYFIETTPGPDDEQMWGDSNLKAYTPTFTVRRMRGRIWGSSAALKAPETKPVPFSCVLDRKVCEMVTYEAQFTRKIKTSVPWTDITGQTRYKVVKHEVTETTTYEAPEYPENTQHRAALRYLINLKETVVSQDEIKKATERAGPLFLEMKGEVIPLRDTQRELMQEYAPDLYQEYNTHYKNVFARLYSGQHTSETENAQFAYAA</sequence>
<dbReference type="KEGG" id="rsi:Runsl_1219"/>
<dbReference type="AlphaFoldDB" id="A0A7U3ZI90"/>
<evidence type="ECO:0000259" key="1">
    <source>
        <dbReference type="Pfam" id="PF23343"/>
    </source>
</evidence>
<evidence type="ECO:0000313" key="2">
    <source>
        <dbReference type="EMBL" id="AEI47647.1"/>
    </source>
</evidence>
<dbReference type="InterPro" id="IPR056906">
    <property type="entry name" value="ORF2/G2P_dom"/>
</dbReference>
<protein>
    <recommendedName>
        <fullName evidence="1">Replication-associated protein ORF2/G2P domain-containing protein</fullName>
    </recommendedName>
</protein>
<dbReference type="EMBL" id="CP002859">
    <property type="protein sequence ID" value="AEI47647.1"/>
    <property type="molecule type" value="Genomic_DNA"/>
</dbReference>
<accession>A0A7U3ZI90</accession>
<name>A0A7U3ZI90_RUNSL</name>
<gene>
    <name evidence="2" type="ordered locus">Runsl_1219</name>
</gene>
<reference evidence="3" key="1">
    <citation type="submission" date="2011-06" db="EMBL/GenBank/DDBJ databases">
        <title>The complete genome of chromosome of Runella slithyformis DSM 19594.</title>
        <authorList>
            <consortium name="US DOE Joint Genome Institute (JGI-PGF)"/>
            <person name="Lucas S."/>
            <person name="Han J."/>
            <person name="Lapidus A."/>
            <person name="Bruce D."/>
            <person name="Goodwin L."/>
            <person name="Pitluck S."/>
            <person name="Peters L."/>
            <person name="Kyrpides N."/>
            <person name="Mavromatis K."/>
            <person name="Ivanova N."/>
            <person name="Ovchinnikova G."/>
            <person name="Zhang X."/>
            <person name="Misra M."/>
            <person name="Detter J.C."/>
            <person name="Tapia R."/>
            <person name="Han C."/>
            <person name="Land M."/>
            <person name="Hauser L."/>
            <person name="Markowitz V."/>
            <person name="Cheng J.-F."/>
            <person name="Hugenholtz P."/>
            <person name="Woyke T."/>
            <person name="Wu D."/>
            <person name="Tindall B."/>
            <person name="Faehrich R."/>
            <person name="Brambilla E."/>
            <person name="Klenk H.-P."/>
            <person name="Eisen J.A."/>
        </authorList>
    </citation>
    <scope>NUCLEOTIDE SEQUENCE [LARGE SCALE GENOMIC DNA]</scope>
    <source>
        <strain evidence="3">ATCC 29530 / DSM 19594 / LMG 11500 / NCIMB 11436 / LSU 4</strain>
    </source>
</reference>
<feature type="domain" description="Replication-associated protein ORF2/G2P" evidence="1">
    <location>
        <begin position="73"/>
        <end position="247"/>
    </location>
</feature>
<organism evidence="2 3">
    <name type="scientific">Runella slithyformis (strain ATCC 29530 / DSM 19594 / LMG 11500 / NCIMB 11436 / LSU 4)</name>
    <dbReference type="NCBI Taxonomy" id="761193"/>
    <lineage>
        <taxon>Bacteria</taxon>
        <taxon>Pseudomonadati</taxon>
        <taxon>Bacteroidota</taxon>
        <taxon>Cytophagia</taxon>
        <taxon>Cytophagales</taxon>
        <taxon>Spirosomataceae</taxon>
        <taxon>Runella</taxon>
    </lineage>
</organism>
<dbReference type="Pfam" id="PF23343">
    <property type="entry name" value="REP_ORF2-G2P"/>
    <property type="match status" value="1"/>
</dbReference>